<dbReference type="OrthoDB" id="2582440at2"/>
<reference evidence="6" key="1">
    <citation type="submission" date="2019-01" db="EMBL/GenBank/DDBJ databases">
        <title>Cytophagaceae bacterium strain CAR-16.</title>
        <authorList>
            <person name="Chen W.-M."/>
        </authorList>
    </citation>
    <scope>NUCLEOTIDE SEQUENCE [LARGE SCALE GENOMIC DNA]</scope>
    <source>
        <strain evidence="6">WWJ-16</strain>
    </source>
</reference>
<proteinExistence type="predicted"/>
<accession>A0A4V1N2J8</accession>
<dbReference type="NCBIfam" id="NF033708">
    <property type="entry name" value="T9SS_Cterm_ChiA"/>
    <property type="match status" value="1"/>
</dbReference>
<dbReference type="InterPro" id="IPR026444">
    <property type="entry name" value="Secre_tail"/>
</dbReference>
<evidence type="ECO:0000313" key="6">
    <source>
        <dbReference type="Proteomes" id="UP000289857"/>
    </source>
</evidence>
<feature type="compositionally biased region" description="Polar residues" evidence="2">
    <location>
        <begin position="183"/>
        <end position="201"/>
    </location>
</feature>
<dbReference type="EMBL" id="SBKN01000005">
    <property type="protein sequence ID" value="RXR22137.1"/>
    <property type="molecule type" value="Genomic_DNA"/>
</dbReference>
<evidence type="ECO:0000256" key="1">
    <source>
        <dbReference type="ARBA" id="ARBA00022729"/>
    </source>
</evidence>
<dbReference type="RefSeq" id="WP_129461597.1">
    <property type="nucleotide sequence ID" value="NZ_SBKN01000005.1"/>
</dbReference>
<keyword evidence="1 3" id="KW-0732">Signal</keyword>
<evidence type="ECO:0000256" key="2">
    <source>
        <dbReference type="SAM" id="MobiDB-lite"/>
    </source>
</evidence>
<comment type="caution">
    <text evidence="5">The sequence shown here is derived from an EMBL/GenBank/DDBJ whole genome shotgun (WGS) entry which is preliminary data.</text>
</comment>
<evidence type="ECO:0000259" key="4">
    <source>
        <dbReference type="Pfam" id="PF18962"/>
    </source>
</evidence>
<feature type="domain" description="Secretion system C-terminal sorting" evidence="4">
    <location>
        <begin position="536"/>
        <end position="605"/>
    </location>
</feature>
<sequence length="609" mass="65953">MKRLLLMPVIMLFFLPKGNAQLYVSDNSYVFNRGTLLYAGSNLELNGSNSYLYLRNGGQFLQGAAGSSSNRGVGKLSVFQEGTSNQYAYNYWCSPVGNPSSGSGNEDFGISMLNVPTTVTTSNPATLTSAGYDGISSTGAVTIASYWIWRFLSSTNYAQWVQSGAATNIGPGQGFTMKGVSGSDATNPSEATSNNPGNSQRYDFRGKPNDGTIVVNVGSGASTLTGNPYPSAIDLNAFLTDPSNSAIDGTALFWEHDNTVNSHNIVDYRGGYGVYNGLTSVYTPATFYTYDLGGNPGTVYSSPNNMYQRRFSPIGQGFMVRGVTNGSVHLKNSHRVYVQEGVANLSQFQRNTNQTNSIGAVNFWDIPNVAGVDYTQLSMAPTPHFTVNASLGGNAVRQIAVCFLPNAIDGIDKADSKSPDAASNLPADMYLVLENEPFVHATTSFDISKRFNVGFKANAATTFTVMVKDLINFDLAENIYLFDNTTGLYHDIKNQSYSITLPTGTINDRFQITFTDEALGNTTFDAGKLDVLQNNANQMLTINNPTQYELAEVSLYDMLGKMIFTKKNVGNNTTYEFSTSGLSEGIYIARLKTAEGHTLSKKVIIERVQ</sequence>
<dbReference type="Proteomes" id="UP000289857">
    <property type="component" value="Unassembled WGS sequence"/>
</dbReference>
<gene>
    <name evidence="5" type="ORF">EQG61_09040</name>
</gene>
<protein>
    <submittedName>
        <fullName evidence="5">T9SS sorting signal type C domain-containing protein</fullName>
    </submittedName>
</protein>
<evidence type="ECO:0000313" key="5">
    <source>
        <dbReference type="EMBL" id="RXR22137.1"/>
    </source>
</evidence>
<name>A0A4V1N2J8_9FLAO</name>
<keyword evidence="6" id="KW-1185">Reference proteome</keyword>
<feature type="region of interest" description="Disordered" evidence="2">
    <location>
        <begin position="176"/>
        <end position="207"/>
    </location>
</feature>
<dbReference type="NCBIfam" id="TIGR04183">
    <property type="entry name" value="Por_Secre_tail"/>
    <property type="match status" value="1"/>
</dbReference>
<evidence type="ECO:0000256" key="3">
    <source>
        <dbReference type="SAM" id="SignalP"/>
    </source>
</evidence>
<organism evidence="5 6">
    <name type="scientific">Flavobacterium stagni</name>
    <dbReference type="NCBI Taxonomy" id="2506421"/>
    <lineage>
        <taxon>Bacteria</taxon>
        <taxon>Pseudomonadati</taxon>
        <taxon>Bacteroidota</taxon>
        <taxon>Flavobacteriia</taxon>
        <taxon>Flavobacteriales</taxon>
        <taxon>Flavobacteriaceae</taxon>
        <taxon>Flavobacterium</taxon>
    </lineage>
</organism>
<feature type="signal peptide" evidence="3">
    <location>
        <begin position="1"/>
        <end position="20"/>
    </location>
</feature>
<feature type="chain" id="PRO_5020274616" evidence="3">
    <location>
        <begin position="21"/>
        <end position="609"/>
    </location>
</feature>
<dbReference type="Pfam" id="PF18962">
    <property type="entry name" value="Por_Secre_tail"/>
    <property type="match status" value="1"/>
</dbReference>
<dbReference type="AlphaFoldDB" id="A0A4V1N2J8"/>